<protein>
    <submittedName>
        <fullName evidence="1">Uncharacterized protein</fullName>
    </submittedName>
</protein>
<dbReference type="EMBL" id="BGPR01057473">
    <property type="protein sequence ID" value="GBO33785.1"/>
    <property type="molecule type" value="Genomic_DNA"/>
</dbReference>
<evidence type="ECO:0000313" key="1">
    <source>
        <dbReference type="EMBL" id="GBO33785.1"/>
    </source>
</evidence>
<name>A0A4Y2W8M7_ARAVE</name>
<reference evidence="1 2" key="1">
    <citation type="journal article" date="2019" name="Sci. Rep.">
        <title>Orb-weaving spider Araneus ventricosus genome elucidates the spidroin gene catalogue.</title>
        <authorList>
            <person name="Kono N."/>
            <person name="Nakamura H."/>
            <person name="Ohtoshi R."/>
            <person name="Moran D.A.P."/>
            <person name="Shinohara A."/>
            <person name="Yoshida Y."/>
            <person name="Fujiwara M."/>
            <person name="Mori M."/>
            <person name="Tomita M."/>
            <person name="Arakawa K."/>
        </authorList>
    </citation>
    <scope>NUCLEOTIDE SEQUENCE [LARGE SCALE GENOMIC DNA]</scope>
</reference>
<dbReference type="Proteomes" id="UP000499080">
    <property type="component" value="Unassembled WGS sequence"/>
</dbReference>
<keyword evidence="2" id="KW-1185">Reference proteome</keyword>
<accession>A0A4Y2W8M7</accession>
<proteinExistence type="predicted"/>
<sequence>MKPFPSPPPNAVEYPVSITTVTRMSSVYGFSRGELSKDEETPPPIPSYEELAVNTNQYNEYGEYTDVSNMLYPTSYIVYNPMEMPVYPSYMMPPDACCYYYMPPEIPTVQEYAPVPYQEYIPPVKGKKLSFLCEI</sequence>
<comment type="caution">
    <text evidence="1">The sequence shown here is derived from an EMBL/GenBank/DDBJ whole genome shotgun (WGS) entry which is preliminary data.</text>
</comment>
<dbReference type="AlphaFoldDB" id="A0A4Y2W8M7"/>
<evidence type="ECO:0000313" key="2">
    <source>
        <dbReference type="Proteomes" id="UP000499080"/>
    </source>
</evidence>
<dbReference type="OrthoDB" id="6434293at2759"/>
<organism evidence="1 2">
    <name type="scientific">Araneus ventricosus</name>
    <name type="common">Orbweaver spider</name>
    <name type="synonym">Epeira ventricosa</name>
    <dbReference type="NCBI Taxonomy" id="182803"/>
    <lineage>
        <taxon>Eukaryota</taxon>
        <taxon>Metazoa</taxon>
        <taxon>Ecdysozoa</taxon>
        <taxon>Arthropoda</taxon>
        <taxon>Chelicerata</taxon>
        <taxon>Arachnida</taxon>
        <taxon>Araneae</taxon>
        <taxon>Araneomorphae</taxon>
        <taxon>Entelegynae</taxon>
        <taxon>Araneoidea</taxon>
        <taxon>Araneidae</taxon>
        <taxon>Araneus</taxon>
    </lineage>
</organism>
<gene>
    <name evidence="1" type="ORF">AVEN_97859_1</name>
</gene>